<organism evidence="1 2">
    <name type="scientific">Streptomyces murinus</name>
    <dbReference type="NCBI Taxonomy" id="33900"/>
    <lineage>
        <taxon>Bacteria</taxon>
        <taxon>Bacillati</taxon>
        <taxon>Actinomycetota</taxon>
        <taxon>Actinomycetes</taxon>
        <taxon>Kitasatosporales</taxon>
        <taxon>Streptomycetaceae</taxon>
        <taxon>Streptomyces</taxon>
    </lineage>
</organism>
<evidence type="ECO:0000313" key="1">
    <source>
        <dbReference type="EMBL" id="MBA9050856.1"/>
    </source>
</evidence>
<evidence type="ECO:0000313" key="2">
    <source>
        <dbReference type="Proteomes" id="UP000577386"/>
    </source>
</evidence>
<dbReference type="Proteomes" id="UP000577386">
    <property type="component" value="Unassembled WGS sequence"/>
</dbReference>
<proteinExistence type="predicted"/>
<dbReference type="EMBL" id="JACJIJ010000001">
    <property type="protein sequence ID" value="MBA9050856.1"/>
    <property type="molecule type" value="Genomic_DNA"/>
</dbReference>
<dbReference type="AlphaFoldDB" id="A0A7W3NHZ3"/>
<protein>
    <submittedName>
        <fullName evidence="1">Uncharacterized protein</fullName>
    </submittedName>
</protein>
<accession>A0A7W3NHZ3</accession>
<name>A0A7W3NHZ3_STRMR</name>
<dbReference type="RefSeq" id="WP_220512556.1">
    <property type="nucleotide sequence ID" value="NZ_BAAAHW010000016.1"/>
</dbReference>
<comment type="caution">
    <text evidence="1">The sequence shown here is derived from an EMBL/GenBank/DDBJ whole genome shotgun (WGS) entry which is preliminary data.</text>
</comment>
<sequence length="318" mass="34360">MDAADNDGHTTGPDACVHNEISGGHVAGGLVQAGVVRELHIHGAHASDGTSDDPIIATVESRPASNLTPLTVVVDDDPPREVVRSSSVYSILVQARTTWAVTLRAMRAVVVERRRPLPACIQPPRFGAILPPRPFTADFDTDPPRLTALEADFPFTVSSTEVEQFDILPQVTKDQVFWFLEIDWTCQENRGTTVVGDPGAPFEIYPARVLRDREGHPSPLNSGCDEALAMTGAHVPGCPTERLVALRRAGAVPQPDPGLAKAELETEFPNWSIWRSEGGRWYGTSRQSGLGGGGTVGADSPNSLRILLDKRRNRHGMT</sequence>
<keyword evidence="2" id="KW-1185">Reference proteome</keyword>
<reference evidence="1 2" key="1">
    <citation type="submission" date="2020-08" db="EMBL/GenBank/DDBJ databases">
        <title>Sequencing the genomes of 1000 actinobacteria strains.</title>
        <authorList>
            <person name="Klenk H.-P."/>
        </authorList>
    </citation>
    <scope>NUCLEOTIDE SEQUENCE [LARGE SCALE GENOMIC DNA]</scope>
    <source>
        <strain evidence="1 2">DSM 41827</strain>
    </source>
</reference>
<gene>
    <name evidence="1" type="ORF">HDA42_000031</name>
</gene>